<protein>
    <submittedName>
        <fullName evidence="1">Uncharacterized protein</fullName>
    </submittedName>
</protein>
<name>A0A177BBL2_9BILA</name>
<evidence type="ECO:0000313" key="2">
    <source>
        <dbReference type="Proteomes" id="UP000078046"/>
    </source>
</evidence>
<dbReference type="Proteomes" id="UP000078046">
    <property type="component" value="Unassembled WGS sequence"/>
</dbReference>
<reference evidence="1 2" key="1">
    <citation type="submission" date="2016-04" db="EMBL/GenBank/DDBJ databases">
        <title>The genome of Intoshia linei affirms orthonectids as highly simplified spiralians.</title>
        <authorList>
            <person name="Mikhailov K.V."/>
            <person name="Slusarev G.S."/>
            <person name="Nikitin M.A."/>
            <person name="Logacheva M.D."/>
            <person name="Penin A."/>
            <person name="Aleoshin V."/>
            <person name="Panchin Y.V."/>
        </authorList>
    </citation>
    <scope>NUCLEOTIDE SEQUENCE [LARGE SCALE GENOMIC DNA]</scope>
    <source>
        <strain evidence="1">Intl2013</strain>
        <tissue evidence="1">Whole animal</tissue>
    </source>
</reference>
<dbReference type="Gene3D" id="1.25.40.990">
    <property type="match status" value="1"/>
</dbReference>
<organism evidence="1 2">
    <name type="scientific">Intoshia linei</name>
    <dbReference type="NCBI Taxonomy" id="1819745"/>
    <lineage>
        <taxon>Eukaryota</taxon>
        <taxon>Metazoa</taxon>
        <taxon>Spiralia</taxon>
        <taxon>Lophotrochozoa</taxon>
        <taxon>Mesozoa</taxon>
        <taxon>Orthonectida</taxon>
        <taxon>Rhopaluridae</taxon>
        <taxon>Intoshia</taxon>
    </lineage>
</organism>
<keyword evidence="2" id="KW-1185">Reference proteome</keyword>
<evidence type="ECO:0000313" key="1">
    <source>
        <dbReference type="EMBL" id="OAF71636.1"/>
    </source>
</evidence>
<dbReference type="OrthoDB" id="409122at2759"/>
<feature type="non-terminal residue" evidence="1">
    <location>
        <position position="1"/>
    </location>
</feature>
<proteinExistence type="predicted"/>
<gene>
    <name evidence="1" type="ORF">A3Q56_00610</name>
</gene>
<sequence>LPSTSKNSKSLTSTESVKFLTRSGIIDLDISSIAFQSNFNMLQFYHAPLIFNKVSINFPPLMPFSERNDRVQLAYMEFLSVSDSNASESHLLLCQNILEIGSLCSIALEDIKQFDAYVAQLKTYYVDYG</sequence>
<dbReference type="EMBL" id="LWCA01000036">
    <property type="protein sequence ID" value="OAF71636.1"/>
    <property type="molecule type" value="Genomic_DNA"/>
</dbReference>
<dbReference type="AlphaFoldDB" id="A0A177BBL2"/>
<comment type="caution">
    <text evidence="1">The sequence shown here is derived from an EMBL/GenBank/DDBJ whole genome shotgun (WGS) entry which is preliminary data.</text>
</comment>
<accession>A0A177BBL2</accession>